<dbReference type="Gene3D" id="3.80.10.10">
    <property type="entry name" value="Ribonuclease Inhibitor"/>
    <property type="match status" value="1"/>
</dbReference>
<keyword evidence="3" id="KW-1185">Reference proteome</keyword>
<dbReference type="GeneID" id="116189815"/>
<dbReference type="InterPro" id="IPR036047">
    <property type="entry name" value="F-box-like_dom_sf"/>
</dbReference>
<dbReference type="InterPro" id="IPR001810">
    <property type="entry name" value="F-box_dom"/>
</dbReference>
<dbReference type="InterPro" id="IPR053197">
    <property type="entry name" value="F-box_SCFL_complex_component"/>
</dbReference>
<dbReference type="Gene3D" id="1.20.1280.50">
    <property type="match status" value="1"/>
</dbReference>
<dbReference type="Pfam" id="PF23622">
    <property type="entry name" value="LRR_At1g61320_AtMIF1"/>
    <property type="match status" value="1"/>
</dbReference>
<evidence type="ECO:0000313" key="5">
    <source>
        <dbReference type="RefSeq" id="XP_031375415.1"/>
    </source>
</evidence>
<feature type="domain" description="At1g61320/AtMIF1 LRR" evidence="2">
    <location>
        <begin position="100"/>
        <end position="341"/>
    </location>
</feature>
<dbReference type="PANTHER" id="PTHR34223:SF51">
    <property type="entry name" value="OS06G0556300 PROTEIN"/>
    <property type="match status" value="1"/>
</dbReference>
<evidence type="ECO:0000313" key="4">
    <source>
        <dbReference type="RefSeq" id="XP_031375414.1"/>
    </source>
</evidence>
<evidence type="ECO:0000259" key="1">
    <source>
        <dbReference type="Pfam" id="PF00646"/>
    </source>
</evidence>
<organism evidence="3 5">
    <name type="scientific">Punica granatum</name>
    <name type="common">Pomegranate</name>
    <dbReference type="NCBI Taxonomy" id="22663"/>
    <lineage>
        <taxon>Eukaryota</taxon>
        <taxon>Viridiplantae</taxon>
        <taxon>Streptophyta</taxon>
        <taxon>Embryophyta</taxon>
        <taxon>Tracheophyta</taxon>
        <taxon>Spermatophyta</taxon>
        <taxon>Magnoliopsida</taxon>
        <taxon>eudicotyledons</taxon>
        <taxon>Gunneridae</taxon>
        <taxon>Pentapetalae</taxon>
        <taxon>rosids</taxon>
        <taxon>malvids</taxon>
        <taxon>Myrtales</taxon>
        <taxon>Lythraceae</taxon>
        <taxon>Punica</taxon>
    </lineage>
</organism>
<sequence>MVREGANDLMSELPNYLIDHIFSFVPTNDVVKASIWSRSWRHRWWTHVENLEILDLHVAKEADYIVLISFCNFMMRLDEQRPWGKTLQRFSLNLPTHFFHRWVDKWISFAIRNKVKHLCLNLMQTCMLPDFMCNHFELEGLHIAHSSFSYKCPGFDWPCLEKLSLTDVLLSKDTLSKIFLGSPVLQLLKLERCTGLNRIEIEESQGLRELVIDSHRGDAHLEIIAPSLLILRLRGHYGALKLTKVSSVVEAELDFYLPEDCFLSNVFKDVLNKLQHVSTLHICGWCNEQMVSRAGYNCPELSKCKHLIIDSGIDQLDLYGVTSLLARSPHLDKLELRNLQVDHCDRKFSHGKRKWNDAFSDGDMLCRSRKYIFKSLVKYLKKHVKTLVIRWSDAATGQPMTRAFDLGDGGKEMVQSLAQQISSYPGVCP</sequence>
<name>A0A6P8BYE7_PUNGR</name>
<dbReference type="Pfam" id="PF00646">
    <property type="entry name" value="F-box"/>
    <property type="match status" value="1"/>
</dbReference>
<dbReference type="InterPro" id="IPR032675">
    <property type="entry name" value="LRR_dom_sf"/>
</dbReference>
<evidence type="ECO:0000313" key="3">
    <source>
        <dbReference type="Proteomes" id="UP000515151"/>
    </source>
</evidence>
<dbReference type="PANTHER" id="PTHR34223">
    <property type="entry name" value="OS11G0201299 PROTEIN"/>
    <property type="match status" value="1"/>
</dbReference>
<protein>
    <submittedName>
        <fullName evidence="4 5">F-box/LRR-repeat protein At3g18150 isoform X1</fullName>
    </submittedName>
</protein>
<dbReference type="Proteomes" id="UP000515151">
    <property type="component" value="Unplaced"/>
</dbReference>
<dbReference type="RefSeq" id="XP_031375414.1">
    <property type="nucleotide sequence ID" value="XM_031519554.1"/>
</dbReference>
<dbReference type="RefSeq" id="XP_031375415.1">
    <property type="nucleotide sequence ID" value="XM_031519555.1"/>
</dbReference>
<proteinExistence type="predicted"/>
<dbReference type="SUPFAM" id="SSF81383">
    <property type="entry name" value="F-box domain"/>
    <property type="match status" value="1"/>
</dbReference>
<dbReference type="InterPro" id="IPR055357">
    <property type="entry name" value="LRR_At1g61320_AtMIF1"/>
</dbReference>
<gene>
    <name evidence="4 5" type="primary">LOC116189815</name>
</gene>
<dbReference type="OrthoDB" id="1939276at2759"/>
<accession>A0A6P8BYE7</accession>
<dbReference type="AlphaFoldDB" id="A0A6P8BYE7"/>
<feature type="domain" description="F-box" evidence="1">
    <location>
        <begin position="11"/>
        <end position="44"/>
    </location>
</feature>
<reference evidence="4 5" key="1">
    <citation type="submission" date="2025-04" db="UniProtKB">
        <authorList>
            <consortium name="RefSeq"/>
        </authorList>
    </citation>
    <scope>IDENTIFICATION</scope>
    <source>
        <tissue evidence="4 5">Leaf</tissue>
    </source>
</reference>
<evidence type="ECO:0000259" key="2">
    <source>
        <dbReference type="Pfam" id="PF23622"/>
    </source>
</evidence>
<dbReference type="SUPFAM" id="SSF52047">
    <property type="entry name" value="RNI-like"/>
    <property type="match status" value="1"/>
</dbReference>